<dbReference type="CDD" id="cd00195">
    <property type="entry name" value="UBCc_UEV"/>
    <property type="match status" value="1"/>
</dbReference>
<sequence length="291" mass="34543">MKYKIYYKQFGGNRDKRIRKEFEKMPEEIKESIIINSRFDYTYKDLNIVIPEEYPFKAPILTEISTNRLISLEKQYWWGPARSILDIIKNYDTILKFGNRDLSIPSQNEEFLKWVFFKTVHNIGAKSFKQTQEFFIANKCKILISFDNNEKGTELINLFISYTEPTRKNIINYLFDNNTNIKYYICNNKSNVYFYDINILNIFLIALKAGQLYPMDFTINDLLELSCQWVTDTESFEYLLIHILFGSTEKCGWQSEPIDAKVDVSTIKDTDSDRIRKLKLVYQILLNEVNN</sequence>
<organism evidence="1">
    <name type="scientific">seawater metagenome</name>
    <dbReference type="NCBI Taxonomy" id="1561972"/>
    <lineage>
        <taxon>unclassified sequences</taxon>
        <taxon>metagenomes</taxon>
        <taxon>ecological metagenomes</taxon>
    </lineage>
</organism>
<accession>A0A5E8CH51</accession>
<dbReference type="SUPFAM" id="SSF54495">
    <property type="entry name" value="UBC-like"/>
    <property type="match status" value="1"/>
</dbReference>
<reference evidence="1" key="1">
    <citation type="submission" date="2019-09" db="EMBL/GenBank/DDBJ databases">
        <authorList>
            <person name="Needham M D."/>
        </authorList>
    </citation>
    <scope>NUCLEOTIDE SEQUENCE</scope>
</reference>
<dbReference type="AlphaFoldDB" id="A0A5E8CH51"/>
<dbReference type="InterPro" id="IPR016135">
    <property type="entry name" value="UBQ-conjugating_enzyme/RWD"/>
</dbReference>
<proteinExistence type="predicted"/>
<dbReference type="EMBL" id="CABVLZ010000001">
    <property type="protein sequence ID" value="VVU94356.1"/>
    <property type="molecule type" value="Genomic_DNA"/>
</dbReference>
<gene>
    <name evidence="1" type="ORF">CPAV1605_78</name>
</gene>
<name>A0A5E8CH51_9ZZZZ</name>
<evidence type="ECO:0000313" key="1">
    <source>
        <dbReference type="EMBL" id="VVU94356.1"/>
    </source>
</evidence>
<protein>
    <submittedName>
        <fullName evidence="1">Uncharacterized protein</fullName>
    </submittedName>
</protein>